<evidence type="ECO:0000313" key="3">
    <source>
        <dbReference type="EMBL" id="MFC4633273.1"/>
    </source>
</evidence>
<keyword evidence="4" id="KW-1185">Reference proteome</keyword>
<evidence type="ECO:0000256" key="1">
    <source>
        <dbReference type="ARBA" id="ARBA00022679"/>
    </source>
</evidence>
<dbReference type="PANTHER" id="PTHR13947">
    <property type="entry name" value="GNAT FAMILY N-ACETYLTRANSFERASE"/>
    <property type="match status" value="1"/>
</dbReference>
<dbReference type="SUPFAM" id="SSF55729">
    <property type="entry name" value="Acyl-CoA N-acyltransferases (Nat)"/>
    <property type="match status" value="1"/>
</dbReference>
<dbReference type="Gene3D" id="3.40.630.30">
    <property type="match status" value="1"/>
</dbReference>
<dbReference type="PROSITE" id="PS51186">
    <property type="entry name" value="GNAT"/>
    <property type="match status" value="1"/>
</dbReference>
<proteinExistence type="predicted"/>
<organism evidence="3 4">
    <name type="scientific">Dokdonia ponticola</name>
    <dbReference type="NCBI Taxonomy" id="2041041"/>
    <lineage>
        <taxon>Bacteria</taxon>
        <taxon>Pseudomonadati</taxon>
        <taxon>Bacteroidota</taxon>
        <taxon>Flavobacteriia</taxon>
        <taxon>Flavobacteriales</taxon>
        <taxon>Flavobacteriaceae</taxon>
        <taxon>Dokdonia</taxon>
    </lineage>
</organism>
<dbReference type="Proteomes" id="UP001596043">
    <property type="component" value="Unassembled WGS sequence"/>
</dbReference>
<comment type="caution">
    <text evidence="3">The sequence shown here is derived from an EMBL/GenBank/DDBJ whole genome shotgun (WGS) entry which is preliminary data.</text>
</comment>
<keyword evidence="1" id="KW-0808">Transferase</keyword>
<gene>
    <name evidence="3" type="ORF">ACFO3O_05105</name>
</gene>
<dbReference type="CDD" id="cd04301">
    <property type="entry name" value="NAT_SF"/>
    <property type="match status" value="1"/>
</dbReference>
<evidence type="ECO:0000259" key="2">
    <source>
        <dbReference type="PROSITE" id="PS51186"/>
    </source>
</evidence>
<feature type="domain" description="N-acetyltransferase" evidence="2">
    <location>
        <begin position="2"/>
        <end position="148"/>
    </location>
</feature>
<dbReference type="EMBL" id="JBHSFV010000002">
    <property type="protein sequence ID" value="MFC4633273.1"/>
    <property type="molecule type" value="Genomic_DNA"/>
</dbReference>
<sequence length="148" mass="16858">MTCTRTTSEHPDFKMLVRLLDQDLALRDGDEHGFYHQFNSIEGLKHCIVLHEDSNAIGCGAFKAHNSTTAEVKRMYVLETQRGKGLATKILTNLESWSKEIGYERCVLETGIRQPEAIALYEKNGYKRIPNYGQYIGVENSVCFEKLL</sequence>
<evidence type="ECO:0000313" key="4">
    <source>
        <dbReference type="Proteomes" id="UP001596043"/>
    </source>
</evidence>
<protein>
    <submittedName>
        <fullName evidence="3">GNAT family N-acetyltransferase</fullName>
    </submittedName>
</protein>
<dbReference type="InterPro" id="IPR016181">
    <property type="entry name" value="Acyl_CoA_acyltransferase"/>
</dbReference>
<dbReference type="Pfam" id="PF00583">
    <property type="entry name" value="Acetyltransf_1"/>
    <property type="match status" value="1"/>
</dbReference>
<dbReference type="InterPro" id="IPR050769">
    <property type="entry name" value="NAT_camello-type"/>
</dbReference>
<accession>A0ABV9HUT2</accession>
<dbReference type="RefSeq" id="WP_379977469.1">
    <property type="nucleotide sequence ID" value="NZ_JBHSFV010000002.1"/>
</dbReference>
<name>A0ABV9HUT2_9FLAO</name>
<dbReference type="PANTHER" id="PTHR13947:SF37">
    <property type="entry name" value="LD18367P"/>
    <property type="match status" value="1"/>
</dbReference>
<dbReference type="InterPro" id="IPR000182">
    <property type="entry name" value="GNAT_dom"/>
</dbReference>
<reference evidence="4" key="1">
    <citation type="journal article" date="2019" name="Int. J. Syst. Evol. Microbiol.">
        <title>The Global Catalogue of Microorganisms (GCM) 10K type strain sequencing project: providing services to taxonomists for standard genome sequencing and annotation.</title>
        <authorList>
            <consortium name="The Broad Institute Genomics Platform"/>
            <consortium name="The Broad Institute Genome Sequencing Center for Infectious Disease"/>
            <person name="Wu L."/>
            <person name="Ma J."/>
        </authorList>
    </citation>
    <scope>NUCLEOTIDE SEQUENCE [LARGE SCALE GENOMIC DNA]</scope>
    <source>
        <strain evidence="4">YJ-61-S</strain>
    </source>
</reference>